<dbReference type="CDD" id="cd02440">
    <property type="entry name" value="AdoMet_MTases"/>
    <property type="match status" value="1"/>
</dbReference>
<organism evidence="2 3">
    <name type="scientific">Actinomadura alba</name>
    <dbReference type="NCBI Taxonomy" id="406431"/>
    <lineage>
        <taxon>Bacteria</taxon>
        <taxon>Bacillati</taxon>
        <taxon>Actinomycetota</taxon>
        <taxon>Actinomycetes</taxon>
        <taxon>Streptosporangiales</taxon>
        <taxon>Thermomonosporaceae</taxon>
        <taxon>Actinomadura</taxon>
    </lineage>
</organism>
<evidence type="ECO:0000313" key="3">
    <source>
        <dbReference type="Proteomes" id="UP000805614"/>
    </source>
</evidence>
<dbReference type="RefSeq" id="WP_187246809.1">
    <property type="nucleotide sequence ID" value="NZ_BAAAOK010000010.1"/>
</dbReference>
<keyword evidence="3" id="KW-1185">Reference proteome</keyword>
<feature type="domain" description="Methyltransferase type 11" evidence="1">
    <location>
        <begin position="53"/>
        <end position="141"/>
    </location>
</feature>
<dbReference type="GO" id="GO:0008168">
    <property type="term" value="F:methyltransferase activity"/>
    <property type="evidence" value="ECO:0007669"/>
    <property type="project" value="UniProtKB-KW"/>
</dbReference>
<name>A0ABR7LYA9_9ACTN</name>
<comment type="caution">
    <text evidence="2">The sequence shown here is derived from an EMBL/GenBank/DDBJ whole genome shotgun (WGS) entry which is preliminary data.</text>
</comment>
<dbReference type="InterPro" id="IPR029063">
    <property type="entry name" value="SAM-dependent_MTases_sf"/>
</dbReference>
<sequence length="252" mass="27983">MDAPHRATLARSVRLLKAFRTEQTDPEHFYGLMARDTVAQLRSYTRLDGATVIDVGSGSGFFTRELRAAGARCAGVEVDAGEMTAFGRAPGDSVLGSALQLPFRTDGADVCFSSNVLEHVPEPWRMAGEMVRVTRPGGIVYLSFTNWLSPWGGHETSPWHYLGGDRAARRYERKHGRPPKNLHGTSLYPVSVSATLGWARGRADVEVLDALPRYHPRWARGVTRIPGIREVVTWNLVLILRKRPREATRHTG</sequence>
<dbReference type="PANTHER" id="PTHR43861:SF1">
    <property type="entry name" value="TRANS-ACONITATE 2-METHYLTRANSFERASE"/>
    <property type="match status" value="1"/>
</dbReference>
<gene>
    <name evidence="2" type="ORF">HKK74_30345</name>
</gene>
<dbReference type="EMBL" id="JABVEC010000031">
    <property type="protein sequence ID" value="MBC6469761.1"/>
    <property type="molecule type" value="Genomic_DNA"/>
</dbReference>
<protein>
    <submittedName>
        <fullName evidence="2">Class I SAM-dependent methyltransferase</fullName>
    </submittedName>
</protein>
<accession>A0ABR7LYA9</accession>
<evidence type="ECO:0000313" key="2">
    <source>
        <dbReference type="EMBL" id="MBC6469761.1"/>
    </source>
</evidence>
<dbReference type="InterPro" id="IPR013216">
    <property type="entry name" value="Methyltransf_11"/>
</dbReference>
<dbReference type="PANTHER" id="PTHR43861">
    <property type="entry name" value="TRANS-ACONITATE 2-METHYLTRANSFERASE-RELATED"/>
    <property type="match status" value="1"/>
</dbReference>
<dbReference type="Gene3D" id="3.40.50.150">
    <property type="entry name" value="Vaccinia Virus protein VP39"/>
    <property type="match status" value="1"/>
</dbReference>
<reference evidence="2 3" key="1">
    <citation type="submission" date="2020-06" db="EMBL/GenBank/DDBJ databases">
        <title>Actinomadura xiongansis sp. nov., isolated from soil of Baiyangdian.</title>
        <authorList>
            <person name="Zhang X."/>
        </authorList>
    </citation>
    <scope>NUCLEOTIDE SEQUENCE [LARGE SCALE GENOMIC DNA]</scope>
    <source>
        <strain evidence="2 3">HBUM206468</strain>
    </source>
</reference>
<dbReference type="Pfam" id="PF08241">
    <property type="entry name" value="Methyltransf_11"/>
    <property type="match status" value="1"/>
</dbReference>
<dbReference type="GO" id="GO:0032259">
    <property type="term" value="P:methylation"/>
    <property type="evidence" value="ECO:0007669"/>
    <property type="project" value="UniProtKB-KW"/>
</dbReference>
<dbReference type="SUPFAM" id="SSF53335">
    <property type="entry name" value="S-adenosyl-L-methionine-dependent methyltransferases"/>
    <property type="match status" value="1"/>
</dbReference>
<keyword evidence="2" id="KW-0808">Transferase</keyword>
<evidence type="ECO:0000259" key="1">
    <source>
        <dbReference type="Pfam" id="PF08241"/>
    </source>
</evidence>
<keyword evidence="2" id="KW-0489">Methyltransferase</keyword>
<proteinExistence type="predicted"/>
<dbReference type="Proteomes" id="UP000805614">
    <property type="component" value="Unassembled WGS sequence"/>
</dbReference>